<evidence type="ECO:0000256" key="2">
    <source>
        <dbReference type="ARBA" id="ARBA00023002"/>
    </source>
</evidence>
<dbReference type="InterPro" id="IPR015590">
    <property type="entry name" value="Aldehyde_DH_dom"/>
</dbReference>
<evidence type="ECO:0000256" key="7">
    <source>
        <dbReference type="SAM" id="Phobius"/>
    </source>
</evidence>
<organism evidence="9 10">
    <name type="scientific">Corynespora cassiicola Philippines</name>
    <dbReference type="NCBI Taxonomy" id="1448308"/>
    <lineage>
        <taxon>Eukaryota</taxon>
        <taxon>Fungi</taxon>
        <taxon>Dikarya</taxon>
        <taxon>Ascomycota</taxon>
        <taxon>Pezizomycotina</taxon>
        <taxon>Dothideomycetes</taxon>
        <taxon>Pleosporomycetidae</taxon>
        <taxon>Pleosporales</taxon>
        <taxon>Corynesporascaceae</taxon>
        <taxon>Corynespora</taxon>
    </lineage>
</organism>
<keyword evidence="7" id="KW-0472">Membrane</keyword>
<dbReference type="InterPro" id="IPR029510">
    <property type="entry name" value="Ald_DH_CS_GLU"/>
</dbReference>
<dbReference type="OrthoDB" id="310895at2759"/>
<keyword evidence="7" id="KW-0812">Transmembrane</keyword>
<evidence type="ECO:0000256" key="5">
    <source>
        <dbReference type="PROSITE-ProRule" id="PRU10007"/>
    </source>
</evidence>
<dbReference type="Gene3D" id="3.40.605.10">
    <property type="entry name" value="Aldehyde Dehydrogenase, Chain A, domain 1"/>
    <property type="match status" value="1"/>
</dbReference>
<proteinExistence type="inferred from homology"/>
<feature type="transmembrane region" description="Helical" evidence="7">
    <location>
        <begin position="12"/>
        <end position="30"/>
    </location>
</feature>
<feature type="active site" evidence="5">
    <location>
        <position position="309"/>
    </location>
</feature>
<keyword evidence="10" id="KW-1185">Reference proteome</keyword>
<feature type="domain" description="Aldehyde dehydrogenase" evidence="8">
    <location>
        <begin position="67"/>
        <end position="544"/>
    </location>
</feature>
<dbReference type="PANTHER" id="PTHR11699">
    <property type="entry name" value="ALDEHYDE DEHYDROGENASE-RELATED"/>
    <property type="match status" value="1"/>
</dbReference>
<evidence type="ECO:0000259" key="8">
    <source>
        <dbReference type="Pfam" id="PF00171"/>
    </source>
</evidence>
<evidence type="ECO:0000256" key="1">
    <source>
        <dbReference type="ARBA" id="ARBA00009986"/>
    </source>
</evidence>
<accession>A0A2T2NUM0</accession>
<name>A0A2T2NUM0_CORCC</name>
<comment type="catalytic activity">
    <reaction evidence="4">
        <text>an aldehyde + NAD(+) + H2O = a carboxylate + NADH + 2 H(+)</text>
        <dbReference type="Rhea" id="RHEA:16185"/>
        <dbReference type="ChEBI" id="CHEBI:15377"/>
        <dbReference type="ChEBI" id="CHEBI:15378"/>
        <dbReference type="ChEBI" id="CHEBI:17478"/>
        <dbReference type="ChEBI" id="CHEBI:29067"/>
        <dbReference type="ChEBI" id="CHEBI:57540"/>
        <dbReference type="ChEBI" id="CHEBI:57945"/>
        <dbReference type="EC" id="1.2.1.3"/>
    </reaction>
</comment>
<dbReference type="STRING" id="1448308.A0A2T2NUM0"/>
<gene>
    <name evidence="9" type="ORF">BS50DRAFT_619798</name>
</gene>
<dbReference type="EMBL" id="KZ678133">
    <property type="protein sequence ID" value="PSN69117.1"/>
    <property type="molecule type" value="Genomic_DNA"/>
</dbReference>
<dbReference type="Proteomes" id="UP000240883">
    <property type="component" value="Unassembled WGS sequence"/>
</dbReference>
<dbReference type="InterPro" id="IPR016162">
    <property type="entry name" value="Ald_DH_N"/>
</dbReference>
<dbReference type="PROSITE" id="PS00687">
    <property type="entry name" value="ALDEHYDE_DEHYDR_GLU"/>
    <property type="match status" value="1"/>
</dbReference>
<dbReference type="InterPro" id="IPR016163">
    <property type="entry name" value="Ald_DH_C"/>
</dbReference>
<dbReference type="Gene3D" id="3.40.309.10">
    <property type="entry name" value="Aldehyde Dehydrogenase, Chain A, domain 2"/>
    <property type="match status" value="1"/>
</dbReference>
<dbReference type="FunFam" id="3.40.309.10:FF:000024">
    <property type="entry name" value="Betaine aldehyde dehydrogenase"/>
    <property type="match status" value="1"/>
</dbReference>
<dbReference type="CDD" id="cd07098">
    <property type="entry name" value="ALDH_F15-22"/>
    <property type="match status" value="1"/>
</dbReference>
<evidence type="ECO:0000256" key="3">
    <source>
        <dbReference type="ARBA" id="ARBA00024226"/>
    </source>
</evidence>
<keyword evidence="2 6" id="KW-0560">Oxidoreductase</keyword>
<evidence type="ECO:0000313" key="9">
    <source>
        <dbReference type="EMBL" id="PSN69117.1"/>
    </source>
</evidence>
<evidence type="ECO:0000313" key="10">
    <source>
        <dbReference type="Proteomes" id="UP000240883"/>
    </source>
</evidence>
<protein>
    <recommendedName>
        <fullName evidence="3">aldehyde dehydrogenase (NAD(+))</fullName>
        <ecNumber evidence="3">1.2.1.3</ecNumber>
    </recommendedName>
</protein>
<dbReference type="GO" id="GO:0004029">
    <property type="term" value="F:aldehyde dehydrogenase (NAD+) activity"/>
    <property type="evidence" value="ECO:0007669"/>
    <property type="project" value="UniProtKB-EC"/>
</dbReference>
<evidence type="ECO:0000256" key="4">
    <source>
        <dbReference type="ARBA" id="ARBA00049194"/>
    </source>
</evidence>
<dbReference type="SUPFAM" id="SSF53720">
    <property type="entry name" value="ALDH-like"/>
    <property type="match status" value="1"/>
</dbReference>
<reference evidence="9 10" key="1">
    <citation type="journal article" date="2018" name="Front. Microbiol.">
        <title>Genome-Wide Analysis of Corynespora cassiicola Leaf Fall Disease Putative Effectors.</title>
        <authorList>
            <person name="Lopez D."/>
            <person name="Ribeiro S."/>
            <person name="Label P."/>
            <person name="Fumanal B."/>
            <person name="Venisse J.S."/>
            <person name="Kohler A."/>
            <person name="de Oliveira R.R."/>
            <person name="Labutti K."/>
            <person name="Lipzen A."/>
            <person name="Lail K."/>
            <person name="Bauer D."/>
            <person name="Ohm R.A."/>
            <person name="Barry K.W."/>
            <person name="Spatafora J."/>
            <person name="Grigoriev I.V."/>
            <person name="Martin F.M."/>
            <person name="Pujade-Renaud V."/>
        </authorList>
    </citation>
    <scope>NUCLEOTIDE SEQUENCE [LARGE SCALE GENOMIC DNA]</scope>
    <source>
        <strain evidence="9 10">Philippines</strain>
    </source>
</reference>
<evidence type="ECO:0000256" key="6">
    <source>
        <dbReference type="RuleBase" id="RU003345"/>
    </source>
</evidence>
<keyword evidence="7" id="KW-1133">Transmembrane helix</keyword>
<dbReference type="InterPro" id="IPR016160">
    <property type="entry name" value="Ald_DH_CS_CYS"/>
</dbReference>
<dbReference type="PROSITE" id="PS00070">
    <property type="entry name" value="ALDEHYDE_DEHYDR_CYS"/>
    <property type="match status" value="1"/>
</dbReference>
<dbReference type="EC" id="1.2.1.3" evidence="3"/>
<comment type="similarity">
    <text evidence="1 6">Belongs to the aldehyde dehydrogenase family.</text>
</comment>
<dbReference type="AlphaFoldDB" id="A0A2T2NUM0"/>
<sequence length="601" mass="65088">MDATERFEEYQNPILGAIGVVTLFLFYVLFRKDPEAAVPYNVTPPEQIKPGWKGEVLDEPSIKVAGSTLIQCYAPATGEALGRINPSTTEGVDRAIAKAKKAQEKSSQNNVEVGFSSIWLRAKVTGDRFVLENQETIARVACLDSGKTMVDASLGEILVTAEKLKWVIDHGEESLKPERRPTSLLMMYKWNQVIYEPLGVVAACVSWNYPFHNLISPIIASIFAGNAIVVKGSEATAWSSNYFASIATAALIACGHSPDIVQPITCWAKVADHLTSHPDIAHITFIGSRPVAHHVCASAARALTPVCVELGGKDPAIVLDDISSSDFKRVASILMRGSFQSAGQNCIGIERVVALPKVYDRFVSYLAPKIQALCPGSILNSHPDELIDIGATISDAGYDKLEFLIQDAVKNGARLLAGGKRYIHPAHPRGHYFQPTFIVDVTPDMKIAQEELFAPVFLMMKANNLDEAISIANSTIYALGASVYGSSTRDLERVVREIHSGMIAVNDFGVTYMVQLPFGGVKGSGYGRFAGKEGLRGICNQKSITRDRWPGVKTSIPPPMDIPLQGAGAGTKAWNMAQGIVWLGYGNLKGKFTGIKKLIGL</sequence>
<dbReference type="InterPro" id="IPR016161">
    <property type="entry name" value="Ald_DH/histidinol_DH"/>
</dbReference>
<dbReference type="Pfam" id="PF00171">
    <property type="entry name" value="Aldedh"/>
    <property type="match status" value="1"/>
</dbReference>